<keyword evidence="5" id="KW-1185">Reference proteome</keyword>
<dbReference type="EnsemblMetazoa" id="SCAU008419-RA">
    <property type="protein sequence ID" value="SCAU008419-PA"/>
    <property type="gene ID" value="SCAU008419"/>
</dbReference>
<feature type="binding site" evidence="1">
    <location>
        <position position="150"/>
    </location>
    <ligand>
        <name>Zn(2+)</name>
        <dbReference type="ChEBI" id="CHEBI:29105"/>
        <note>catalytic</note>
    </ligand>
</feature>
<evidence type="ECO:0000256" key="1">
    <source>
        <dbReference type="PROSITE-ProRule" id="PRU01211"/>
    </source>
</evidence>
<comment type="cofactor">
    <cofactor evidence="1 2">
        <name>Zn(2+)</name>
        <dbReference type="ChEBI" id="CHEBI:29105"/>
    </cofactor>
    <text evidence="1 2">Binds 1 zinc ion per subunit.</text>
</comment>
<dbReference type="GO" id="GO:0008270">
    <property type="term" value="F:zinc ion binding"/>
    <property type="evidence" value="ECO:0007669"/>
    <property type="project" value="UniProtKB-UniRule"/>
</dbReference>
<evidence type="ECO:0000256" key="2">
    <source>
        <dbReference type="RuleBase" id="RU361183"/>
    </source>
</evidence>
<feature type="domain" description="Peptidase M12A" evidence="3">
    <location>
        <begin position="49"/>
        <end position="253"/>
    </location>
</feature>
<protein>
    <recommendedName>
        <fullName evidence="2">Metalloendopeptidase</fullName>
        <ecNumber evidence="2">3.4.24.-</ecNumber>
    </recommendedName>
</protein>
<evidence type="ECO:0000313" key="4">
    <source>
        <dbReference type="EnsemblMetazoa" id="SCAU008419-PA"/>
    </source>
</evidence>
<feature type="signal peptide" evidence="2">
    <location>
        <begin position="1"/>
        <end position="22"/>
    </location>
</feature>
<dbReference type="InterPro" id="IPR006026">
    <property type="entry name" value="Peptidase_Metallo"/>
</dbReference>
<keyword evidence="2" id="KW-0732">Signal</keyword>
<keyword evidence="1 2" id="KW-0479">Metal-binding</keyword>
<keyword evidence="1 2" id="KW-0645">Protease</keyword>
<dbReference type="SUPFAM" id="SSF55486">
    <property type="entry name" value="Metalloproteases ('zincins'), catalytic domain"/>
    <property type="match status" value="1"/>
</dbReference>
<reference evidence="4" key="1">
    <citation type="submission" date="2020-05" db="UniProtKB">
        <authorList>
            <consortium name="EnsemblMetazoa"/>
        </authorList>
    </citation>
    <scope>IDENTIFICATION</scope>
    <source>
        <strain evidence="4">USDA</strain>
    </source>
</reference>
<keyword evidence="1 2" id="KW-0378">Hydrolase</keyword>
<dbReference type="OrthoDB" id="291007at2759"/>
<dbReference type="KEGG" id="scac:106091976"/>
<dbReference type="PRINTS" id="PR00480">
    <property type="entry name" value="ASTACIN"/>
</dbReference>
<comment type="caution">
    <text evidence="1">Lacks conserved residue(s) required for the propagation of feature annotation.</text>
</comment>
<feature type="chain" id="PRO_5009030347" description="Metalloendopeptidase" evidence="2">
    <location>
        <begin position="23"/>
        <end position="257"/>
    </location>
</feature>
<keyword evidence="1 2" id="KW-0862">Zinc</keyword>
<gene>
    <name evidence="4" type="primary">106091976</name>
</gene>
<dbReference type="Gene3D" id="3.40.390.10">
    <property type="entry name" value="Collagenase (Catalytic Domain)"/>
    <property type="match status" value="1"/>
</dbReference>
<dbReference type="GO" id="GO:0004222">
    <property type="term" value="F:metalloendopeptidase activity"/>
    <property type="evidence" value="ECO:0007669"/>
    <property type="project" value="UniProtKB-UniRule"/>
</dbReference>
<feature type="binding site" evidence="1">
    <location>
        <position position="154"/>
    </location>
    <ligand>
        <name>Zn(2+)</name>
        <dbReference type="ChEBI" id="CHEBI:29105"/>
        <note>catalytic</note>
    </ligand>
</feature>
<dbReference type="VEuPathDB" id="VectorBase:SCAU008419"/>
<dbReference type="InterPro" id="IPR024079">
    <property type="entry name" value="MetalloPept_cat_dom_sf"/>
</dbReference>
<dbReference type="PANTHER" id="PTHR10127">
    <property type="entry name" value="DISCOIDIN, CUB, EGF, LAMININ , AND ZINC METALLOPROTEASE DOMAIN CONTAINING"/>
    <property type="match status" value="1"/>
</dbReference>
<dbReference type="SMART" id="SM00235">
    <property type="entry name" value="ZnMc"/>
    <property type="match status" value="1"/>
</dbReference>
<sequence>MKSLFIWLKWIILGVLVVQGLTAPVDTWNEQEEDHELIGGYYQGDMEVEFTRNGEIAESRRWPNGVVHFKIDEVFDADHTAHILRALQTIEEVSCIRFIPASGDMTAYLHFIGEPSGCHTKVGYRGKLQTLNLQVDPLDKGCFKLGTIMHEVLHSLGFHHQQCASDRDDFVRIVEENIKDGKESNFKKYDENTVSDFGIQYDYGSILHYSSTAFSKNGEKTIVPLLGEDIEIGQRRALSSSDIAKLNLMYQCPVWVK</sequence>
<dbReference type="PANTHER" id="PTHR10127:SF814">
    <property type="entry name" value="MEPRIN A SUBUNIT BETA"/>
    <property type="match status" value="1"/>
</dbReference>
<dbReference type="PROSITE" id="PS51864">
    <property type="entry name" value="ASTACIN"/>
    <property type="match status" value="1"/>
</dbReference>
<evidence type="ECO:0000313" key="5">
    <source>
        <dbReference type="Proteomes" id="UP000095300"/>
    </source>
</evidence>
<accession>A0A1I8PIK9</accession>
<feature type="active site" evidence="1">
    <location>
        <position position="151"/>
    </location>
</feature>
<dbReference type="CDD" id="cd04280">
    <property type="entry name" value="ZnMc_astacin_like"/>
    <property type="match status" value="1"/>
</dbReference>
<evidence type="ECO:0000259" key="3">
    <source>
        <dbReference type="PROSITE" id="PS51864"/>
    </source>
</evidence>
<dbReference type="InterPro" id="IPR001506">
    <property type="entry name" value="Peptidase_M12A"/>
</dbReference>
<dbReference type="Pfam" id="PF01400">
    <property type="entry name" value="Astacin"/>
    <property type="match status" value="1"/>
</dbReference>
<dbReference type="InterPro" id="IPR034035">
    <property type="entry name" value="Astacin-like_dom"/>
</dbReference>
<name>A0A1I8PIK9_STOCA</name>
<dbReference type="EC" id="3.4.24.-" evidence="2"/>
<dbReference type="AlphaFoldDB" id="A0A1I8PIK9"/>
<keyword evidence="1 2" id="KW-0482">Metalloprotease</keyword>
<dbReference type="GO" id="GO:0006508">
    <property type="term" value="P:proteolysis"/>
    <property type="evidence" value="ECO:0007669"/>
    <property type="project" value="UniProtKB-KW"/>
</dbReference>
<dbReference type="STRING" id="35570.A0A1I8PIK9"/>
<proteinExistence type="predicted"/>
<feature type="binding site" evidence="1">
    <location>
        <position position="160"/>
    </location>
    <ligand>
        <name>Zn(2+)</name>
        <dbReference type="ChEBI" id="CHEBI:29105"/>
        <note>catalytic</note>
    </ligand>
</feature>
<dbReference type="Proteomes" id="UP000095300">
    <property type="component" value="Unassembled WGS sequence"/>
</dbReference>
<organism evidence="4 5">
    <name type="scientific">Stomoxys calcitrans</name>
    <name type="common">Stable fly</name>
    <name type="synonym">Conops calcitrans</name>
    <dbReference type="NCBI Taxonomy" id="35570"/>
    <lineage>
        <taxon>Eukaryota</taxon>
        <taxon>Metazoa</taxon>
        <taxon>Ecdysozoa</taxon>
        <taxon>Arthropoda</taxon>
        <taxon>Hexapoda</taxon>
        <taxon>Insecta</taxon>
        <taxon>Pterygota</taxon>
        <taxon>Neoptera</taxon>
        <taxon>Endopterygota</taxon>
        <taxon>Diptera</taxon>
        <taxon>Brachycera</taxon>
        <taxon>Muscomorpha</taxon>
        <taxon>Muscoidea</taxon>
        <taxon>Muscidae</taxon>
        <taxon>Stomoxys</taxon>
    </lineage>
</organism>